<dbReference type="GeneID" id="41978898"/>
<feature type="region of interest" description="Disordered" evidence="1">
    <location>
        <begin position="201"/>
        <end position="272"/>
    </location>
</feature>
<dbReference type="RefSeq" id="XP_031000547.1">
    <property type="nucleotide sequence ID" value="XM_031134182.1"/>
</dbReference>
<feature type="compositionally biased region" description="Basic and acidic residues" evidence="1">
    <location>
        <begin position="231"/>
        <end position="241"/>
    </location>
</feature>
<feature type="compositionally biased region" description="Basic and acidic residues" evidence="1">
    <location>
        <begin position="201"/>
        <end position="210"/>
    </location>
</feature>
<accession>A0A507BHI8</accession>
<keyword evidence="3" id="KW-1185">Reference proteome</keyword>
<comment type="caution">
    <text evidence="2">The sequence shown here is derived from an EMBL/GenBank/DDBJ whole genome shotgun (WGS) entry which is preliminary data.</text>
</comment>
<feature type="compositionally biased region" description="Basic and acidic residues" evidence="1">
    <location>
        <begin position="40"/>
        <end position="53"/>
    </location>
</feature>
<feature type="region of interest" description="Disordered" evidence="1">
    <location>
        <begin position="1"/>
        <end position="82"/>
    </location>
</feature>
<proteinExistence type="predicted"/>
<reference evidence="2 3" key="1">
    <citation type="submission" date="2019-06" db="EMBL/GenBank/DDBJ databases">
        <title>Draft genome sequence of the filamentous fungus Phialemoniopsis curvata isolated from diesel fuel.</title>
        <authorList>
            <person name="Varaljay V.A."/>
            <person name="Lyon W.J."/>
            <person name="Crouch A.L."/>
            <person name="Drake C.E."/>
            <person name="Hollomon J.M."/>
            <person name="Nadeau L.J."/>
            <person name="Nunn H.S."/>
            <person name="Stevenson B.S."/>
            <person name="Bojanowski C.L."/>
            <person name="Crookes-Goodson W.J."/>
        </authorList>
    </citation>
    <scope>NUCLEOTIDE SEQUENCE [LARGE SCALE GENOMIC DNA]</scope>
    <source>
        <strain evidence="2 3">D216</strain>
    </source>
</reference>
<dbReference type="InParanoid" id="A0A507BHI8"/>
<gene>
    <name evidence="2" type="ORF">E0L32_011451</name>
</gene>
<name>A0A507BHI8_9PEZI</name>
<feature type="compositionally biased region" description="Acidic residues" evidence="1">
    <location>
        <begin position="242"/>
        <end position="261"/>
    </location>
</feature>
<dbReference type="EMBL" id="SKBQ01000107">
    <property type="protein sequence ID" value="TPX18836.1"/>
    <property type="molecule type" value="Genomic_DNA"/>
</dbReference>
<dbReference type="AlphaFoldDB" id="A0A507BHI8"/>
<evidence type="ECO:0000256" key="1">
    <source>
        <dbReference type="SAM" id="MobiDB-lite"/>
    </source>
</evidence>
<organism evidence="2 3">
    <name type="scientific">Thyridium curvatum</name>
    <dbReference type="NCBI Taxonomy" id="1093900"/>
    <lineage>
        <taxon>Eukaryota</taxon>
        <taxon>Fungi</taxon>
        <taxon>Dikarya</taxon>
        <taxon>Ascomycota</taxon>
        <taxon>Pezizomycotina</taxon>
        <taxon>Sordariomycetes</taxon>
        <taxon>Sordariomycetidae</taxon>
        <taxon>Thyridiales</taxon>
        <taxon>Thyridiaceae</taxon>
        <taxon>Thyridium</taxon>
    </lineage>
</organism>
<sequence length="272" mass="28944">MHFTSSRDNPPQPALSALAHLHAAPLPESPARQHGSAQHRHADGTRRQVDPPDHGPGQRHVHHVGQQLARHGKDPALPLRRPRGPRLLELPLALLLLRLGLLAAAAEALGRLRHGRQRVQVHEPQGAGAGAARQGQEPHALRLEVEPGRGGGGPEPDPGDAAGVEGAQHLEQEVHAVVRARRHVEVVLGRGGRRGGVLREEAAHDDKVLQEAEGAGEAPDEVELQAQGVEARGREGGRGWEEGEGGGEEDRVGEDDLEQGLEEAAYAVDADL</sequence>
<evidence type="ECO:0000313" key="2">
    <source>
        <dbReference type="EMBL" id="TPX18836.1"/>
    </source>
</evidence>
<feature type="compositionally biased region" description="Low complexity" evidence="1">
    <location>
        <begin position="14"/>
        <end position="30"/>
    </location>
</feature>
<evidence type="ECO:0000313" key="3">
    <source>
        <dbReference type="Proteomes" id="UP000319257"/>
    </source>
</evidence>
<protein>
    <submittedName>
        <fullName evidence="2">Uncharacterized protein</fullName>
    </submittedName>
</protein>
<dbReference type="Proteomes" id="UP000319257">
    <property type="component" value="Unassembled WGS sequence"/>
</dbReference>